<evidence type="ECO:0000256" key="4">
    <source>
        <dbReference type="ARBA" id="ARBA00022807"/>
    </source>
</evidence>
<evidence type="ECO:0000256" key="1">
    <source>
        <dbReference type="ARBA" id="ARBA00007074"/>
    </source>
</evidence>
<proteinExistence type="inferred from homology"/>
<dbReference type="PANTHER" id="PTHR47359">
    <property type="entry name" value="PEPTIDOGLYCAN DL-ENDOPEPTIDASE CWLO"/>
    <property type="match status" value="1"/>
</dbReference>
<dbReference type="Gene3D" id="3.90.1720.10">
    <property type="entry name" value="endopeptidase domain like (from Nostoc punctiforme)"/>
    <property type="match status" value="1"/>
</dbReference>
<keyword evidence="6" id="KW-0732">Signal</keyword>
<dbReference type="SUPFAM" id="SSF47090">
    <property type="entry name" value="PGBD-like"/>
    <property type="match status" value="2"/>
</dbReference>
<dbReference type="InterPro" id="IPR051794">
    <property type="entry name" value="PG_Endopeptidase_C40"/>
</dbReference>
<feature type="domain" description="NlpC/P60" evidence="7">
    <location>
        <begin position="198"/>
        <end position="313"/>
    </location>
</feature>
<dbReference type="InterPro" id="IPR002477">
    <property type="entry name" value="Peptidoglycan-bd-like"/>
</dbReference>
<dbReference type="InterPro" id="IPR000064">
    <property type="entry name" value="NLP_P60_dom"/>
</dbReference>
<dbReference type="PROSITE" id="PS51257">
    <property type="entry name" value="PROKAR_LIPOPROTEIN"/>
    <property type="match status" value="1"/>
</dbReference>
<evidence type="ECO:0000313" key="8">
    <source>
        <dbReference type="EMBL" id="SDU94543.1"/>
    </source>
</evidence>
<dbReference type="EMBL" id="LT629799">
    <property type="protein sequence ID" value="SDU94543.1"/>
    <property type="molecule type" value="Genomic_DNA"/>
</dbReference>
<accession>A0A1H2MMT0</accession>
<dbReference type="PANTHER" id="PTHR47359:SF3">
    <property type="entry name" value="NLP_P60 DOMAIN-CONTAINING PROTEIN-RELATED"/>
    <property type="match status" value="1"/>
</dbReference>
<keyword evidence="3 8" id="KW-0378">Hydrolase</keyword>
<evidence type="ECO:0000256" key="3">
    <source>
        <dbReference type="ARBA" id="ARBA00022801"/>
    </source>
</evidence>
<dbReference type="Pfam" id="PF01471">
    <property type="entry name" value="PG_binding_1"/>
    <property type="match status" value="2"/>
</dbReference>
<dbReference type="GO" id="GO:0008234">
    <property type="term" value="F:cysteine-type peptidase activity"/>
    <property type="evidence" value="ECO:0007669"/>
    <property type="project" value="UniProtKB-KW"/>
</dbReference>
<dbReference type="STRING" id="546874.SAMN04488544_2379"/>
<evidence type="ECO:0000256" key="5">
    <source>
        <dbReference type="SAM" id="MobiDB-lite"/>
    </source>
</evidence>
<keyword evidence="2" id="KW-0645">Protease</keyword>
<dbReference type="Gene3D" id="1.10.101.10">
    <property type="entry name" value="PGBD-like superfamily/PGBD"/>
    <property type="match status" value="2"/>
</dbReference>
<feature type="region of interest" description="Disordered" evidence="5">
    <location>
        <begin position="174"/>
        <end position="199"/>
    </location>
</feature>
<dbReference type="InterPro" id="IPR036366">
    <property type="entry name" value="PGBDSf"/>
</dbReference>
<organism evidence="8 9">
    <name type="scientific">Microlunatus sagamiharensis</name>
    <dbReference type="NCBI Taxonomy" id="546874"/>
    <lineage>
        <taxon>Bacteria</taxon>
        <taxon>Bacillati</taxon>
        <taxon>Actinomycetota</taxon>
        <taxon>Actinomycetes</taxon>
        <taxon>Propionibacteriales</taxon>
        <taxon>Propionibacteriaceae</taxon>
        <taxon>Microlunatus</taxon>
    </lineage>
</organism>
<dbReference type="Pfam" id="PF00877">
    <property type="entry name" value="NLPC_P60"/>
    <property type="match status" value="1"/>
</dbReference>
<keyword evidence="4" id="KW-0788">Thiol protease</keyword>
<dbReference type="InterPro" id="IPR038765">
    <property type="entry name" value="Papain-like_cys_pep_sf"/>
</dbReference>
<feature type="signal peptide" evidence="6">
    <location>
        <begin position="1"/>
        <end position="19"/>
    </location>
</feature>
<feature type="chain" id="PRO_5039016829" evidence="6">
    <location>
        <begin position="20"/>
        <end position="313"/>
    </location>
</feature>
<evidence type="ECO:0000256" key="2">
    <source>
        <dbReference type="ARBA" id="ARBA00022670"/>
    </source>
</evidence>
<dbReference type="AlphaFoldDB" id="A0A1H2MMT0"/>
<gene>
    <name evidence="8" type="ORF">SAMN04488544_2379</name>
</gene>
<dbReference type="Proteomes" id="UP000198825">
    <property type="component" value="Chromosome I"/>
</dbReference>
<dbReference type="InterPro" id="IPR036365">
    <property type="entry name" value="PGBD-like_sf"/>
</dbReference>
<dbReference type="SUPFAM" id="SSF54001">
    <property type="entry name" value="Cysteine proteinases"/>
    <property type="match status" value="1"/>
</dbReference>
<evidence type="ECO:0000313" key="9">
    <source>
        <dbReference type="Proteomes" id="UP000198825"/>
    </source>
</evidence>
<comment type="similarity">
    <text evidence="1">Belongs to the peptidase C40 family.</text>
</comment>
<keyword evidence="9" id="KW-1185">Reference proteome</keyword>
<sequence length="313" mass="31891">MGRVVGAALAIAVSAGVWAGSASPAAAAGCTTKFTTYSTVKAGTKGSRAGAVECLLHQAGLATSRNRSFSSADAAKLRTFQTAHALEATGRTNPATWAALIAQGSTPALERGDKGTDVRRLQLSLRALGHRELPGTTNYAALTEQAVKDLQTRLGLPVTGRTTALEWAALQAGGQALPPSTGDQGGEPGGDPGAPAATTPGETALAFAKAQLGDPYEYGAAGPDRWDCSGLTMRAWGRAGVTLPHSAAAQYKLGTAVAKADLRPGDLVFFYSGPSHVGIYAGDGKVVHAPKPGSKVSYIAVTSMPWKGARRPG</sequence>
<feature type="compositionally biased region" description="Gly residues" evidence="5">
    <location>
        <begin position="183"/>
        <end position="192"/>
    </location>
</feature>
<protein>
    <submittedName>
        <fullName evidence="8">Cell wall-associated hydrolase, NlpC family</fullName>
    </submittedName>
</protein>
<evidence type="ECO:0000259" key="7">
    <source>
        <dbReference type="PROSITE" id="PS51935"/>
    </source>
</evidence>
<name>A0A1H2MMT0_9ACTN</name>
<evidence type="ECO:0000256" key="6">
    <source>
        <dbReference type="SAM" id="SignalP"/>
    </source>
</evidence>
<dbReference type="GO" id="GO:0006508">
    <property type="term" value="P:proteolysis"/>
    <property type="evidence" value="ECO:0007669"/>
    <property type="project" value="UniProtKB-KW"/>
</dbReference>
<reference evidence="9" key="1">
    <citation type="submission" date="2016-10" db="EMBL/GenBank/DDBJ databases">
        <authorList>
            <person name="Varghese N."/>
            <person name="Submissions S."/>
        </authorList>
    </citation>
    <scope>NUCLEOTIDE SEQUENCE [LARGE SCALE GENOMIC DNA]</scope>
    <source>
        <strain evidence="9">DSM 21743</strain>
    </source>
</reference>
<dbReference type="PROSITE" id="PS51935">
    <property type="entry name" value="NLPC_P60"/>
    <property type="match status" value="1"/>
</dbReference>